<dbReference type="KEGG" id="adin:H7849_20910"/>
<dbReference type="RefSeq" id="WP_186742197.1">
    <property type="nucleotide sequence ID" value="NZ_CP060394.1"/>
</dbReference>
<evidence type="ECO:0000313" key="3">
    <source>
        <dbReference type="Proteomes" id="UP000515312"/>
    </source>
</evidence>
<evidence type="ECO:0000259" key="1">
    <source>
        <dbReference type="PROSITE" id="PS50943"/>
    </source>
</evidence>
<protein>
    <submittedName>
        <fullName evidence="2">Transcriptional regulator</fullName>
    </submittedName>
</protein>
<dbReference type="InterPro" id="IPR001387">
    <property type="entry name" value="Cro/C1-type_HTH"/>
</dbReference>
<name>A0A7G8BG39_9BACT</name>
<accession>A0A7G8BG39</accession>
<dbReference type="PROSITE" id="PS50943">
    <property type="entry name" value="HTH_CROC1"/>
    <property type="match status" value="1"/>
</dbReference>
<dbReference type="PANTHER" id="PTHR40455">
    <property type="entry name" value="ANTITOXIN HIGA"/>
    <property type="match status" value="1"/>
</dbReference>
<feature type="domain" description="HTH cro/C1-type" evidence="1">
    <location>
        <begin position="66"/>
        <end position="119"/>
    </location>
</feature>
<reference evidence="2 3" key="1">
    <citation type="submission" date="2020-08" db="EMBL/GenBank/DDBJ databases">
        <title>Edaphobacter telluris sp. nov. and Acidobacterium dinghuensis sp. nov., two acidobacteria isolated from forest soil.</title>
        <authorList>
            <person name="Fu J."/>
            <person name="Qiu L."/>
        </authorList>
    </citation>
    <scope>NUCLEOTIDE SEQUENCE [LARGE SCALE GENOMIC DNA]</scope>
    <source>
        <strain evidence="2">4Y35</strain>
    </source>
</reference>
<dbReference type="Proteomes" id="UP000515312">
    <property type="component" value="Chromosome"/>
</dbReference>
<dbReference type="GO" id="GO:0001046">
    <property type="term" value="F:core promoter sequence-specific DNA binding"/>
    <property type="evidence" value="ECO:0007669"/>
    <property type="project" value="TreeGrafter"/>
</dbReference>
<gene>
    <name evidence="2" type="ORF">H7849_20910</name>
</gene>
<dbReference type="EMBL" id="CP060394">
    <property type="protein sequence ID" value="QNI31509.1"/>
    <property type="molecule type" value="Genomic_DNA"/>
</dbReference>
<dbReference type="AlphaFoldDB" id="A0A7G8BG39"/>
<dbReference type="InterPro" id="IPR039060">
    <property type="entry name" value="Antitox_HigA"/>
</dbReference>
<dbReference type="PANTHER" id="PTHR40455:SF1">
    <property type="entry name" value="ANTITOXIN HIGA"/>
    <property type="match status" value="1"/>
</dbReference>
<keyword evidence="3" id="KW-1185">Reference proteome</keyword>
<dbReference type="GO" id="GO:0006355">
    <property type="term" value="P:regulation of DNA-templated transcription"/>
    <property type="evidence" value="ECO:0007669"/>
    <property type="project" value="InterPro"/>
</dbReference>
<sequence length="145" mass="16307">MRSAGTPIRPIRTEDDHEKAVVRIQELINADADTPEGDELDILATLVDAYEAKHHAIDAPDPIAAIEFRMEQEGWTRKDLEPLIGSRARVSEILNRKRSLTLKMIRRVKFGLGISADLLIAPVQHKVNARKAVHSSKSSRTRKVR</sequence>
<dbReference type="Gene3D" id="1.10.260.40">
    <property type="entry name" value="lambda repressor-like DNA-binding domains"/>
    <property type="match status" value="1"/>
</dbReference>
<dbReference type="InterPro" id="IPR010982">
    <property type="entry name" value="Lambda_DNA-bd_dom_sf"/>
</dbReference>
<evidence type="ECO:0000313" key="2">
    <source>
        <dbReference type="EMBL" id="QNI31509.1"/>
    </source>
</evidence>
<organism evidence="2 3">
    <name type="scientific">Alloacidobacterium dinghuense</name>
    <dbReference type="NCBI Taxonomy" id="2763107"/>
    <lineage>
        <taxon>Bacteria</taxon>
        <taxon>Pseudomonadati</taxon>
        <taxon>Acidobacteriota</taxon>
        <taxon>Terriglobia</taxon>
        <taxon>Terriglobales</taxon>
        <taxon>Acidobacteriaceae</taxon>
        <taxon>Alloacidobacterium</taxon>
    </lineage>
</organism>
<proteinExistence type="predicted"/>
<dbReference type="SUPFAM" id="SSF47413">
    <property type="entry name" value="lambda repressor-like DNA-binding domains"/>
    <property type="match status" value="1"/>
</dbReference>